<dbReference type="EMBL" id="CASHTH010001146">
    <property type="protein sequence ID" value="CAI8012028.1"/>
    <property type="molecule type" value="Genomic_DNA"/>
</dbReference>
<feature type="signal peptide" evidence="1">
    <location>
        <begin position="1"/>
        <end position="20"/>
    </location>
</feature>
<sequence>MRCLTVLVILALYGLTAVSGSAFGPLPCDSFLRRLPAFSHLFTHCDCLRSEWSDWLAINRTAVPDFQCPSESALTYQRRQRRISGECQDIVENKTICEPDLADRIILSLGLGSSRPPDLLISLPPLTIVNLNQTRPSRDTEQVCIPMTVPHGRRSVREELKSPRLNKRLSSSQTSISGSNTVQPLKDAIPFNLMEHGSRFRRQSCGSEIQHILFVLDTSGSVGQANFQTVTHVLADLTSLFCNTIKIAVMTFDHEYYVEFCFDDYGSNRLLEAANDIRSIPYIREGQPPGTRWTHTAGAAQCACEYMLNPTHDCLNDFAPECVNVIFVTDGRANDPNLDVCTEIRCLHRRRGVNTFAIGIGNRDDLQLECMREDDLELDEYHLFNFETFAELEEQFNEITRRFLANDGYVCADVATNPVG</sequence>
<dbReference type="PRINTS" id="PR00453">
    <property type="entry name" value="VWFADOMAIN"/>
</dbReference>
<feature type="chain" id="PRO_5041235950" evidence="1">
    <location>
        <begin position="21"/>
        <end position="420"/>
    </location>
</feature>
<proteinExistence type="predicted"/>
<dbReference type="SMART" id="SM00327">
    <property type="entry name" value="VWA"/>
    <property type="match status" value="1"/>
</dbReference>
<feature type="domain" description="VWFA" evidence="2">
    <location>
        <begin position="211"/>
        <end position="399"/>
    </location>
</feature>
<keyword evidence="4" id="KW-1185">Reference proteome</keyword>
<evidence type="ECO:0000259" key="2">
    <source>
        <dbReference type="PROSITE" id="PS50234"/>
    </source>
</evidence>
<evidence type="ECO:0000313" key="3">
    <source>
        <dbReference type="EMBL" id="CAI8012028.1"/>
    </source>
</evidence>
<evidence type="ECO:0000256" key="1">
    <source>
        <dbReference type="SAM" id="SignalP"/>
    </source>
</evidence>
<reference evidence="3" key="1">
    <citation type="submission" date="2023-03" db="EMBL/GenBank/DDBJ databases">
        <authorList>
            <person name="Steffen K."/>
            <person name="Cardenas P."/>
        </authorList>
    </citation>
    <scope>NUCLEOTIDE SEQUENCE</scope>
</reference>
<dbReference type="PANTHER" id="PTHR24020:SF20">
    <property type="entry name" value="PH DOMAIN-CONTAINING PROTEIN"/>
    <property type="match status" value="1"/>
</dbReference>
<dbReference type="InterPro" id="IPR002035">
    <property type="entry name" value="VWF_A"/>
</dbReference>
<dbReference type="GO" id="GO:0007229">
    <property type="term" value="P:integrin-mediated signaling pathway"/>
    <property type="evidence" value="ECO:0007669"/>
    <property type="project" value="UniProtKB-KW"/>
</dbReference>
<gene>
    <name evidence="3" type="ORF">GBAR_LOCUS7733</name>
</gene>
<organism evidence="3 4">
    <name type="scientific">Geodia barretti</name>
    <name type="common">Barrett's horny sponge</name>
    <dbReference type="NCBI Taxonomy" id="519541"/>
    <lineage>
        <taxon>Eukaryota</taxon>
        <taxon>Metazoa</taxon>
        <taxon>Porifera</taxon>
        <taxon>Demospongiae</taxon>
        <taxon>Heteroscleromorpha</taxon>
        <taxon>Tetractinellida</taxon>
        <taxon>Astrophorina</taxon>
        <taxon>Geodiidae</taxon>
        <taxon>Geodia</taxon>
    </lineage>
</organism>
<dbReference type="SUPFAM" id="SSF53300">
    <property type="entry name" value="vWA-like"/>
    <property type="match status" value="1"/>
</dbReference>
<name>A0AA35RI98_GEOBA</name>
<dbReference type="InterPro" id="IPR036465">
    <property type="entry name" value="vWFA_dom_sf"/>
</dbReference>
<keyword evidence="1" id="KW-0732">Signal</keyword>
<dbReference type="PROSITE" id="PS50234">
    <property type="entry name" value="VWFA"/>
    <property type="match status" value="1"/>
</dbReference>
<protein>
    <submittedName>
        <fullName evidence="3">Integrin alpha-X</fullName>
    </submittedName>
</protein>
<comment type="caution">
    <text evidence="3">The sequence shown here is derived from an EMBL/GenBank/DDBJ whole genome shotgun (WGS) entry which is preliminary data.</text>
</comment>
<dbReference type="PANTHER" id="PTHR24020">
    <property type="entry name" value="COLLAGEN ALPHA"/>
    <property type="match status" value="1"/>
</dbReference>
<dbReference type="CDD" id="cd01450">
    <property type="entry name" value="vWFA_subfamily_ECM"/>
    <property type="match status" value="1"/>
</dbReference>
<dbReference type="Proteomes" id="UP001174909">
    <property type="component" value="Unassembled WGS sequence"/>
</dbReference>
<dbReference type="AlphaFoldDB" id="A0AA35RI98"/>
<keyword evidence="3" id="KW-0401">Integrin</keyword>
<dbReference type="InterPro" id="IPR050525">
    <property type="entry name" value="ECM_Assembly_Org"/>
</dbReference>
<dbReference type="Pfam" id="PF00092">
    <property type="entry name" value="VWA"/>
    <property type="match status" value="1"/>
</dbReference>
<evidence type="ECO:0000313" key="4">
    <source>
        <dbReference type="Proteomes" id="UP001174909"/>
    </source>
</evidence>
<dbReference type="Gene3D" id="3.40.50.410">
    <property type="entry name" value="von Willebrand factor, type A domain"/>
    <property type="match status" value="1"/>
</dbReference>
<accession>A0AA35RI98</accession>